<proteinExistence type="predicted"/>
<evidence type="ECO:0000313" key="2">
    <source>
        <dbReference type="Proteomes" id="UP001158066"/>
    </source>
</evidence>
<sequence length="243" mass="28561">MGGVIELTKAEIIKTVRDALQNSIDEKTKATSQHYFKEKINYYGVKVPTVNRISKESYQLMASKTKPEIFDLCEELWSSGYIEESFIACNWSYYLREQYEPSDFQVFERWINQYVSNWASCDTLCNHTVGTFIERYPEYLDKLKEFAKDSNRWMRRAAAVTLIIPARRGKFLSDILEIADILLMDQDDLVRKGYGWMLKAASEAHQQEIYDYVMKRKTEMPRTSLRYAIEKMPKELKAAAMEK</sequence>
<dbReference type="PANTHER" id="PTHR34070">
    <property type="entry name" value="ARMADILLO-TYPE FOLD"/>
    <property type="match status" value="1"/>
</dbReference>
<dbReference type="CDD" id="cd06561">
    <property type="entry name" value="AlkD_like"/>
    <property type="match status" value="1"/>
</dbReference>
<protein>
    <submittedName>
        <fullName evidence="1">3-methyladenine DNA glycosylase AlkD</fullName>
    </submittedName>
</protein>
<dbReference type="InterPro" id="IPR014825">
    <property type="entry name" value="DNA_alkylation"/>
</dbReference>
<dbReference type="EMBL" id="FXUF01000011">
    <property type="protein sequence ID" value="SMP64283.1"/>
    <property type="molecule type" value="Genomic_DNA"/>
</dbReference>
<reference evidence="1" key="1">
    <citation type="submission" date="2017-05" db="EMBL/GenBank/DDBJ databases">
        <authorList>
            <person name="Varghese N."/>
            <person name="Submissions S."/>
        </authorList>
    </citation>
    <scope>NUCLEOTIDE SEQUENCE</scope>
    <source>
        <strain evidence="1">Su22</strain>
    </source>
</reference>
<dbReference type="PANTHER" id="PTHR34070:SF1">
    <property type="entry name" value="DNA ALKYLATION REPAIR PROTEIN"/>
    <property type="match status" value="1"/>
</dbReference>
<accession>A0AA45WXJ5</accession>
<dbReference type="Gene3D" id="1.25.10.90">
    <property type="match status" value="1"/>
</dbReference>
<dbReference type="Pfam" id="PF08713">
    <property type="entry name" value="DNA_alkylation"/>
    <property type="match status" value="1"/>
</dbReference>
<dbReference type="SUPFAM" id="SSF48371">
    <property type="entry name" value="ARM repeat"/>
    <property type="match status" value="1"/>
</dbReference>
<dbReference type="InterPro" id="IPR016024">
    <property type="entry name" value="ARM-type_fold"/>
</dbReference>
<gene>
    <name evidence="1" type="ORF">SAMN06296020_111125</name>
</gene>
<keyword evidence="2" id="KW-1185">Reference proteome</keyword>
<comment type="caution">
    <text evidence="1">The sequence shown here is derived from an EMBL/GenBank/DDBJ whole genome shotgun (WGS) entry which is preliminary data.</text>
</comment>
<dbReference type="Proteomes" id="UP001158066">
    <property type="component" value="Unassembled WGS sequence"/>
</dbReference>
<organism evidence="1 2">
    <name type="scientific">Anoxynatronum buryatiense</name>
    <dbReference type="NCBI Taxonomy" id="489973"/>
    <lineage>
        <taxon>Bacteria</taxon>
        <taxon>Bacillati</taxon>
        <taxon>Bacillota</taxon>
        <taxon>Clostridia</taxon>
        <taxon>Eubacteriales</taxon>
        <taxon>Clostridiaceae</taxon>
        <taxon>Anoxynatronum</taxon>
    </lineage>
</organism>
<evidence type="ECO:0000313" key="1">
    <source>
        <dbReference type="EMBL" id="SMP64283.1"/>
    </source>
</evidence>
<name>A0AA45WXJ5_9CLOT</name>
<dbReference type="AlphaFoldDB" id="A0AA45WXJ5"/>